<organism evidence="2 3">
    <name type="scientific">Vanrija albida</name>
    <dbReference type="NCBI Taxonomy" id="181172"/>
    <lineage>
        <taxon>Eukaryota</taxon>
        <taxon>Fungi</taxon>
        <taxon>Dikarya</taxon>
        <taxon>Basidiomycota</taxon>
        <taxon>Agaricomycotina</taxon>
        <taxon>Tremellomycetes</taxon>
        <taxon>Trichosporonales</taxon>
        <taxon>Trichosporonaceae</taxon>
        <taxon>Vanrija</taxon>
    </lineage>
</organism>
<dbReference type="PANTHER" id="PTHR13847:SF260">
    <property type="entry name" value="FAD DEPENDENT OXIDOREDUCTASE DOMAIN-CONTAINING PROTEIN"/>
    <property type="match status" value="1"/>
</dbReference>
<feature type="domain" description="FAD dependent oxidoreductase" evidence="1">
    <location>
        <begin position="42"/>
        <end position="437"/>
    </location>
</feature>
<dbReference type="GeneID" id="95988994"/>
<protein>
    <recommendedName>
        <fullName evidence="1">FAD dependent oxidoreductase domain-containing protein</fullName>
    </recommendedName>
</protein>
<dbReference type="SUPFAM" id="SSF51905">
    <property type="entry name" value="FAD/NAD(P)-binding domain"/>
    <property type="match status" value="1"/>
</dbReference>
<dbReference type="Gene3D" id="3.50.50.60">
    <property type="entry name" value="FAD/NAD(P)-binding domain"/>
    <property type="match status" value="1"/>
</dbReference>
<evidence type="ECO:0000259" key="1">
    <source>
        <dbReference type="Pfam" id="PF01266"/>
    </source>
</evidence>
<evidence type="ECO:0000313" key="2">
    <source>
        <dbReference type="EMBL" id="KAL1406256.1"/>
    </source>
</evidence>
<dbReference type="PANTHER" id="PTHR13847">
    <property type="entry name" value="SARCOSINE DEHYDROGENASE-RELATED"/>
    <property type="match status" value="1"/>
</dbReference>
<dbReference type="InterPro" id="IPR036188">
    <property type="entry name" value="FAD/NAD-bd_sf"/>
</dbReference>
<dbReference type="Proteomes" id="UP001565368">
    <property type="component" value="Unassembled WGS sequence"/>
</dbReference>
<dbReference type="InterPro" id="IPR006076">
    <property type="entry name" value="FAD-dep_OxRdtase"/>
</dbReference>
<comment type="caution">
    <text evidence="2">The sequence shown here is derived from an EMBL/GenBank/DDBJ whole genome shotgun (WGS) entry which is preliminary data.</text>
</comment>
<accession>A0ABR3PUY4</accession>
<name>A0ABR3PUY4_9TREE</name>
<dbReference type="Pfam" id="PF01266">
    <property type="entry name" value="DAO"/>
    <property type="match status" value="1"/>
</dbReference>
<keyword evidence="3" id="KW-1185">Reference proteome</keyword>
<evidence type="ECO:0000313" key="3">
    <source>
        <dbReference type="Proteomes" id="UP001565368"/>
    </source>
</evidence>
<dbReference type="RefSeq" id="XP_069206200.1">
    <property type="nucleotide sequence ID" value="XM_069356359.1"/>
</dbReference>
<reference evidence="2 3" key="1">
    <citation type="submission" date="2023-08" db="EMBL/GenBank/DDBJ databases">
        <title>Annotated Genome Sequence of Vanrija albida AlHP1.</title>
        <authorList>
            <person name="Herzog R."/>
        </authorList>
    </citation>
    <scope>NUCLEOTIDE SEQUENCE [LARGE SCALE GENOMIC DNA]</scope>
    <source>
        <strain evidence="2 3">AlHP1</strain>
    </source>
</reference>
<gene>
    <name evidence="2" type="ORF">Q8F55_007951</name>
</gene>
<dbReference type="Gene3D" id="3.30.9.10">
    <property type="entry name" value="D-Amino Acid Oxidase, subunit A, domain 2"/>
    <property type="match status" value="1"/>
</dbReference>
<sequence length="503" mass="53663">MTTAIPFPQPYLSTVSHWQATNRGPTALYGHNKDAALPASADIVIVGGGMMGAALAYFLTRPGAAGDGKTVVCVEAKDLADGASGRNGGHVGPKTYRLWSELQQPYPLGLGLSPEDAARVMQNERDNLDLVQRLVEDEGLAVDFWRGDLLETHHSSAQTDDSRRLFHEWRATRAKLGLGADDTSFVDDAAEAERLSRIKGTTSVHVRPGGSVHPHKLATALMRLAIDSTAADFAFFSWTPVLAAPVCVEGRWTLKTSKGDISASRVVLATNAYTGTFFPKDDPLHSHIQPCRGQAATITPPPTYAGQHGLQHTYNTLRGHYLVTTASGEMVLGGGWAPLLEAGELRGRVFGETNDGPGSIDPALTKVLKSFMKDTFTGWGAEAHGEGLTREWTGIMSTSKDWLPLVGEVPGSAGLSIVGGFAGHGMSRIFTTARGYADTLATGRWDGALLPPAFELTAERLERVAALHEQFVAAHGEACVVHGEIVVVDRVELGPLGSFTIVD</sequence>
<proteinExistence type="predicted"/>
<dbReference type="EMBL" id="JBBXJM010000006">
    <property type="protein sequence ID" value="KAL1406256.1"/>
    <property type="molecule type" value="Genomic_DNA"/>
</dbReference>